<feature type="domain" description="Major facilitator superfamily (MFS) profile" evidence="8">
    <location>
        <begin position="47"/>
        <end position="494"/>
    </location>
</feature>
<feature type="transmembrane region" description="Helical" evidence="7">
    <location>
        <begin position="370"/>
        <end position="388"/>
    </location>
</feature>
<dbReference type="Pfam" id="PF07690">
    <property type="entry name" value="MFS_1"/>
    <property type="match status" value="1"/>
</dbReference>
<dbReference type="PRINTS" id="PR01035">
    <property type="entry name" value="TCRTETA"/>
</dbReference>
<dbReference type="InterPro" id="IPR011701">
    <property type="entry name" value="MFS"/>
</dbReference>
<evidence type="ECO:0000256" key="5">
    <source>
        <dbReference type="ARBA" id="ARBA00022989"/>
    </source>
</evidence>
<comment type="subcellular location">
    <subcellularLocation>
        <location evidence="1">Cell membrane</location>
        <topology evidence="1">Multi-pass membrane protein</topology>
    </subcellularLocation>
</comment>
<keyword evidence="2" id="KW-0813">Transport</keyword>
<evidence type="ECO:0000256" key="4">
    <source>
        <dbReference type="ARBA" id="ARBA00022692"/>
    </source>
</evidence>
<dbReference type="Gene3D" id="1.20.1720.10">
    <property type="entry name" value="Multidrug resistance protein D"/>
    <property type="match status" value="1"/>
</dbReference>
<feature type="transmembrane region" description="Helical" evidence="7">
    <location>
        <begin position="344"/>
        <end position="363"/>
    </location>
</feature>
<dbReference type="InterPro" id="IPR036259">
    <property type="entry name" value="MFS_trans_sf"/>
</dbReference>
<evidence type="ECO:0000259" key="8">
    <source>
        <dbReference type="PROSITE" id="PS50850"/>
    </source>
</evidence>
<dbReference type="SUPFAM" id="SSF103473">
    <property type="entry name" value="MFS general substrate transporter"/>
    <property type="match status" value="1"/>
</dbReference>
<organism evidence="9 10">
    <name type="scientific">Micromonospora parathelypteridis</name>
    <dbReference type="NCBI Taxonomy" id="1839617"/>
    <lineage>
        <taxon>Bacteria</taxon>
        <taxon>Bacillati</taxon>
        <taxon>Actinomycetota</taxon>
        <taxon>Actinomycetes</taxon>
        <taxon>Micromonosporales</taxon>
        <taxon>Micromonosporaceae</taxon>
        <taxon>Micromonospora</taxon>
    </lineage>
</organism>
<feature type="transmembrane region" description="Helical" evidence="7">
    <location>
        <begin position="467"/>
        <end position="489"/>
    </location>
</feature>
<keyword evidence="10" id="KW-1185">Reference proteome</keyword>
<dbReference type="PROSITE" id="PS50850">
    <property type="entry name" value="MFS"/>
    <property type="match status" value="1"/>
</dbReference>
<dbReference type="EMBL" id="JACHDP010000001">
    <property type="protein sequence ID" value="MBB5481075.1"/>
    <property type="molecule type" value="Genomic_DNA"/>
</dbReference>
<name>A0A840VWH5_9ACTN</name>
<keyword evidence="3" id="KW-1003">Cell membrane</keyword>
<keyword evidence="5 7" id="KW-1133">Transmembrane helix</keyword>
<evidence type="ECO:0000313" key="10">
    <source>
        <dbReference type="Proteomes" id="UP000586947"/>
    </source>
</evidence>
<dbReference type="PANTHER" id="PTHR42718:SF46">
    <property type="entry name" value="BLR6921 PROTEIN"/>
    <property type="match status" value="1"/>
</dbReference>
<dbReference type="Pfam" id="PF00083">
    <property type="entry name" value="Sugar_tr"/>
    <property type="match status" value="1"/>
</dbReference>
<comment type="caution">
    <text evidence="9">The sequence shown here is derived from an EMBL/GenBank/DDBJ whole genome shotgun (WGS) entry which is preliminary data.</text>
</comment>
<dbReference type="InterPro" id="IPR005828">
    <property type="entry name" value="MFS_sugar_transport-like"/>
</dbReference>
<dbReference type="InterPro" id="IPR001958">
    <property type="entry name" value="Tet-R_TetA/multi-R_MdtG-like"/>
</dbReference>
<protein>
    <submittedName>
        <fullName evidence="9">EmrB/QacA subfamily drug resistance transporter</fullName>
    </submittedName>
</protein>
<dbReference type="InterPro" id="IPR020846">
    <property type="entry name" value="MFS_dom"/>
</dbReference>
<dbReference type="RefSeq" id="WP_229687267.1">
    <property type="nucleotide sequence ID" value="NZ_BMNF01000004.1"/>
</dbReference>
<feature type="transmembrane region" description="Helical" evidence="7">
    <location>
        <begin position="170"/>
        <end position="192"/>
    </location>
</feature>
<keyword evidence="4 7" id="KW-0812">Transmembrane</keyword>
<feature type="transmembrane region" description="Helical" evidence="7">
    <location>
        <begin position="263"/>
        <end position="284"/>
    </location>
</feature>
<dbReference type="AlphaFoldDB" id="A0A840VWH5"/>
<dbReference type="GO" id="GO:0005886">
    <property type="term" value="C:plasma membrane"/>
    <property type="evidence" value="ECO:0007669"/>
    <property type="project" value="UniProtKB-SubCell"/>
</dbReference>
<evidence type="ECO:0000256" key="1">
    <source>
        <dbReference type="ARBA" id="ARBA00004651"/>
    </source>
</evidence>
<reference evidence="9 10" key="1">
    <citation type="submission" date="2020-08" db="EMBL/GenBank/DDBJ databases">
        <title>Sequencing the genomes of 1000 actinobacteria strains.</title>
        <authorList>
            <person name="Klenk H.-P."/>
        </authorList>
    </citation>
    <scope>NUCLEOTIDE SEQUENCE [LARGE SCALE GENOMIC DNA]</scope>
    <source>
        <strain evidence="9 10">DSM 103125</strain>
    </source>
</reference>
<evidence type="ECO:0000256" key="3">
    <source>
        <dbReference type="ARBA" id="ARBA00022475"/>
    </source>
</evidence>
<keyword evidence="6 7" id="KW-0472">Membrane</keyword>
<feature type="transmembrane region" description="Helical" evidence="7">
    <location>
        <begin position="138"/>
        <end position="158"/>
    </location>
</feature>
<feature type="transmembrane region" description="Helical" evidence="7">
    <location>
        <begin position="47"/>
        <end position="71"/>
    </location>
</feature>
<evidence type="ECO:0000313" key="9">
    <source>
        <dbReference type="EMBL" id="MBB5481075.1"/>
    </source>
</evidence>
<feature type="transmembrane region" description="Helical" evidence="7">
    <location>
        <begin position="435"/>
        <end position="455"/>
    </location>
</feature>
<feature type="transmembrane region" description="Helical" evidence="7">
    <location>
        <begin position="394"/>
        <end position="414"/>
    </location>
</feature>
<feature type="transmembrane region" description="Helical" evidence="7">
    <location>
        <begin position="83"/>
        <end position="101"/>
    </location>
</feature>
<dbReference type="Proteomes" id="UP000586947">
    <property type="component" value="Unassembled WGS sequence"/>
</dbReference>
<dbReference type="CDD" id="cd17504">
    <property type="entry name" value="MFS_MMR_MDR_like"/>
    <property type="match status" value="1"/>
</dbReference>
<evidence type="ECO:0000256" key="6">
    <source>
        <dbReference type="ARBA" id="ARBA00023136"/>
    </source>
</evidence>
<gene>
    <name evidence="9" type="ORF">HNR20_005580</name>
</gene>
<feature type="transmembrane region" description="Helical" evidence="7">
    <location>
        <begin position="304"/>
        <end position="324"/>
    </location>
</feature>
<dbReference type="Gene3D" id="1.20.1250.20">
    <property type="entry name" value="MFS general substrate transporter like domains"/>
    <property type="match status" value="1"/>
</dbReference>
<evidence type="ECO:0000256" key="7">
    <source>
        <dbReference type="SAM" id="Phobius"/>
    </source>
</evidence>
<proteinExistence type="predicted"/>
<dbReference type="PANTHER" id="PTHR42718">
    <property type="entry name" value="MAJOR FACILITATOR SUPERFAMILY MULTIDRUG TRANSPORTER MFSC"/>
    <property type="match status" value="1"/>
</dbReference>
<feature type="transmembrane region" description="Helical" evidence="7">
    <location>
        <begin position="198"/>
        <end position="219"/>
    </location>
</feature>
<accession>A0A840VWH5</accession>
<evidence type="ECO:0000256" key="2">
    <source>
        <dbReference type="ARBA" id="ARBA00022448"/>
    </source>
</evidence>
<feature type="transmembrane region" description="Helical" evidence="7">
    <location>
        <begin position="231"/>
        <end position="251"/>
    </location>
</feature>
<sequence length="521" mass="53850">MTPVLRILVSQQTFTSSFGDLMTHTIQEPTHVDSTAGTVPRANSTLLVLYLSLGGLAFAVLQSLVAPALSTIGGDLRVSTGDISWVLTAYLLAASVLTPILGRLGDMVGKRRVLIGVLAALAAGTLLAALAPNLTVLIVARALQGAAGAILPLSIGIVRDELPREKVGVTVGLLSAIFGVGAGVGIVAAGPIVENLSWHWLFWLPLVLVVVALLGAIFGMPESRVRTPGRLDMLGAGILSVALVALLLAVSKGQAWGWGETKTIGLFVLGVVALIVFVLVELRVREPLIDMRLMRIRGVWATDLVALILGFAMFGTFVLVPTLLQLPAATGYGFGKTVSQAGLFLLPTVLMMVVFGPLAGLLDRRFGPKVPMFLGAVAVVVAFVLPALAHGAAWQVLLSGVLTGAGIGLAFAAMSNAIIESVPAGQTGEASGVNTIARTIGSSIGAAVVAAVITSHSTPQGLPTDEAFTAGFWVCAGVAVLAVFASLALPSARRRHQQAVAAGVDDLPPEPVELHLPHRHH</sequence>
<dbReference type="GO" id="GO:0022857">
    <property type="term" value="F:transmembrane transporter activity"/>
    <property type="evidence" value="ECO:0007669"/>
    <property type="project" value="InterPro"/>
</dbReference>
<feature type="transmembrane region" description="Helical" evidence="7">
    <location>
        <begin position="113"/>
        <end position="132"/>
    </location>
</feature>